<evidence type="ECO:0000313" key="1">
    <source>
        <dbReference type="EMBL" id="QDO99245.1"/>
    </source>
</evidence>
<organism evidence="1 2">
    <name type="scientific">Ferrovibrio terrae</name>
    <dbReference type="NCBI Taxonomy" id="2594003"/>
    <lineage>
        <taxon>Bacteria</taxon>
        <taxon>Pseudomonadati</taxon>
        <taxon>Pseudomonadota</taxon>
        <taxon>Alphaproteobacteria</taxon>
        <taxon>Rhodospirillales</taxon>
        <taxon>Rhodospirillaceae</taxon>
        <taxon>Ferrovibrio</taxon>
    </lineage>
</organism>
<keyword evidence="2" id="KW-1185">Reference proteome</keyword>
<dbReference type="Pfam" id="PF16868">
    <property type="entry name" value="NMT1_3"/>
    <property type="match status" value="1"/>
</dbReference>
<dbReference type="EMBL" id="CP041636">
    <property type="protein sequence ID" value="QDO99245.1"/>
    <property type="molecule type" value="Genomic_DNA"/>
</dbReference>
<dbReference type="AlphaFoldDB" id="A0A516H6A6"/>
<dbReference type="CDD" id="cd13520">
    <property type="entry name" value="PBP2_TAXI_TRAP"/>
    <property type="match status" value="1"/>
</dbReference>
<dbReference type="PANTHER" id="PTHR42941:SF1">
    <property type="entry name" value="SLL1037 PROTEIN"/>
    <property type="match status" value="1"/>
</dbReference>
<reference evidence="1 2" key="1">
    <citation type="submission" date="2019-07" db="EMBL/GenBank/DDBJ databases">
        <title>Genome sequencing for Ferrovibrio sp. K5.</title>
        <authorList>
            <person name="Park S.-J."/>
        </authorList>
    </citation>
    <scope>NUCLEOTIDE SEQUENCE [LARGE SCALE GENOMIC DNA]</scope>
    <source>
        <strain evidence="1 2">K5</strain>
    </source>
</reference>
<dbReference type="InterPro" id="IPR011852">
    <property type="entry name" value="TRAP_TAXI"/>
</dbReference>
<sequence length="364" mass="38595">MLPRPTSRMPNNRMAFRAAIRRFRAPQGAIRGALLLFAAVLLGAVTAEAQTSILRIGTGGQSGTYFPIGSLIAQAVSDMPVGPGCNSSDARDGRCGVPGLVAVAQTSNGSVANVAGLQNGEIEMALVQADVADWAFNAREIFTGKGRHDRLRFVAHLYSEAMHVVVRREARITALGDLRGRTVAMDEPGSGTLVHVRNLLSAYRLSEADLRPVYIKPDLALPRLLTGQLDAFFIVAGWPTKAVSEALASGPASLVGVDADAATRLVRQNPFLSYGQIPAGAYPGQTTAVGSLMVGAQLVVRADVPDERVQAVLEALWSQRGQSLLGKGHPRGADVRFTDALIGRSLPLHAGAERFYRARGSLSN</sequence>
<accession>A0A516H6A6</accession>
<dbReference type="NCBIfam" id="TIGR02122">
    <property type="entry name" value="TRAP_TAXI"/>
    <property type="match status" value="1"/>
</dbReference>
<dbReference type="SUPFAM" id="SSF53850">
    <property type="entry name" value="Periplasmic binding protein-like II"/>
    <property type="match status" value="1"/>
</dbReference>
<dbReference type="OrthoDB" id="8477520at2"/>
<dbReference type="Proteomes" id="UP000317496">
    <property type="component" value="Chromosome"/>
</dbReference>
<dbReference type="KEGG" id="fer:FNB15_19065"/>
<evidence type="ECO:0000313" key="2">
    <source>
        <dbReference type="Proteomes" id="UP000317496"/>
    </source>
</evidence>
<proteinExistence type="predicted"/>
<name>A0A516H6A6_9PROT</name>
<dbReference type="Gene3D" id="3.40.190.10">
    <property type="entry name" value="Periplasmic binding protein-like II"/>
    <property type="match status" value="2"/>
</dbReference>
<dbReference type="PANTHER" id="PTHR42941">
    <property type="entry name" value="SLL1037 PROTEIN"/>
    <property type="match status" value="1"/>
</dbReference>
<protein>
    <submittedName>
        <fullName evidence="1">TAXI family TRAP transporter solute-binding subunit</fullName>
    </submittedName>
</protein>
<gene>
    <name evidence="1" type="ORF">FNB15_19065</name>
</gene>